<dbReference type="Proteomes" id="UP000298327">
    <property type="component" value="Unassembled WGS sequence"/>
</dbReference>
<reference evidence="2 3" key="1">
    <citation type="submission" date="2019-02" db="EMBL/GenBank/DDBJ databases">
        <title>Genome sequencing of the rare red list fungi Dentipellis fragilis.</title>
        <authorList>
            <person name="Buettner E."/>
            <person name="Kellner H."/>
        </authorList>
    </citation>
    <scope>NUCLEOTIDE SEQUENCE [LARGE SCALE GENOMIC DNA]</scope>
    <source>
        <strain evidence="2 3">DSM 105465</strain>
    </source>
</reference>
<proteinExistence type="predicted"/>
<evidence type="ECO:0000313" key="2">
    <source>
        <dbReference type="EMBL" id="TFY54666.1"/>
    </source>
</evidence>
<dbReference type="EMBL" id="SEOQ01001001">
    <property type="protein sequence ID" value="TFY54666.1"/>
    <property type="molecule type" value="Genomic_DNA"/>
</dbReference>
<dbReference type="AlphaFoldDB" id="A0A4Y9XWZ3"/>
<sequence length="752" mass="83833">MTEARQLHRHMAWLALRPSTNEARRDHLRVCGQLAQMSSKNFLPFRPREQIEEKAFSPRFVPDRLADPPPAPPFLPSQTAYSAYTYTATAIFKFSPLPPLARAPTNPHGAARLAYRERWWEPSGHLSYAGRVRNSSADCLLHPGDFSYQSSLACAPTPHTPAPARRPRSRSPRYRAKPRASGYPICSRPTPVPILDQASASRSRSPQYLRWAMGDALEGPSGYPICPSHHYTIAPRQTADRTAAGALRPTPPHPYACQCLPTLDDASFFARRSSLFVASHARGVDRARGCGSGTVRPRCSFAFVVWRMAYVRRRHLHLRLHLHLHPHCFLGAVDYGTCRAPTPARVEYVAAHPGGSTALAFHLGFGFGRGWGEQLGAVTYDLWPVGRGDRALTSCIGRRRAPKAASGPAIAAEASLHDMEGRWNGKRRAPGCESGGELGRRLGTNTVLVLVRYDTRHRTVRYRRRLIKRTIRILLDVIVLCMLHLHLHSNLVRFGFLYARVLLCLLISPCSSDIYHLPELGQRKEEQRRISRRSTPHADTKAARCVRVVIIAEDGFRRPVTILILDALPALVRSVFDKGISSALAPRYLERMHGTPVSTARRMRRGDYTRGIGSPGPRVPTFLCSSCGWHWCDADMVHDAMGCRRVRVVPPVDGFETNAMIGRCHRGGNLICTLPYMYIMRSYGNQACNPTVPYNNVNLSGSLRRMQKAYGLASPHMHLPENLAHRTAICTPPGTKHQAATYIAQTTSCWGN</sequence>
<gene>
    <name evidence="2" type="ORF">EVG20_g9616</name>
</gene>
<organism evidence="2 3">
    <name type="scientific">Dentipellis fragilis</name>
    <dbReference type="NCBI Taxonomy" id="205917"/>
    <lineage>
        <taxon>Eukaryota</taxon>
        <taxon>Fungi</taxon>
        <taxon>Dikarya</taxon>
        <taxon>Basidiomycota</taxon>
        <taxon>Agaricomycotina</taxon>
        <taxon>Agaricomycetes</taxon>
        <taxon>Russulales</taxon>
        <taxon>Hericiaceae</taxon>
        <taxon>Dentipellis</taxon>
    </lineage>
</organism>
<name>A0A4Y9XWZ3_9AGAM</name>
<protein>
    <submittedName>
        <fullName evidence="2">Uncharacterized protein</fullName>
    </submittedName>
</protein>
<keyword evidence="3" id="KW-1185">Reference proteome</keyword>
<comment type="caution">
    <text evidence="2">The sequence shown here is derived from an EMBL/GenBank/DDBJ whole genome shotgun (WGS) entry which is preliminary data.</text>
</comment>
<evidence type="ECO:0000256" key="1">
    <source>
        <dbReference type="SAM" id="MobiDB-lite"/>
    </source>
</evidence>
<feature type="region of interest" description="Disordered" evidence="1">
    <location>
        <begin position="152"/>
        <end position="190"/>
    </location>
</feature>
<feature type="compositionally biased region" description="Basic residues" evidence="1">
    <location>
        <begin position="165"/>
        <end position="178"/>
    </location>
</feature>
<dbReference type="OrthoDB" id="10685307at2759"/>
<evidence type="ECO:0000313" key="3">
    <source>
        <dbReference type="Proteomes" id="UP000298327"/>
    </source>
</evidence>
<accession>A0A4Y9XWZ3</accession>